<protein>
    <submittedName>
        <fullName evidence="2">Uncharacterized protein</fullName>
    </submittedName>
</protein>
<dbReference type="AlphaFoldDB" id="A0A392MAS3"/>
<sequence length="24" mass="2960">MMRRNSVKQQNRAGIESLRTLWER</sequence>
<feature type="region of interest" description="Disordered" evidence="1">
    <location>
        <begin position="1"/>
        <end position="24"/>
    </location>
</feature>
<accession>A0A392MAS3</accession>
<keyword evidence="3" id="KW-1185">Reference proteome</keyword>
<evidence type="ECO:0000256" key="1">
    <source>
        <dbReference type="SAM" id="MobiDB-lite"/>
    </source>
</evidence>
<dbReference type="Proteomes" id="UP000265520">
    <property type="component" value="Unassembled WGS sequence"/>
</dbReference>
<organism evidence="2 3">
    <name type="scientific">Trifolium medium</name>
    <dbReference type="NCBI Taxonomy" id="97028"/>
    <lineage>
        <taxon>Eukaryota</taxon>
        <taxon>Viridiplantae</taxon>
        <taxon>Streptophyta</taxon>
        <taxon>Embryophyta</taxon>
        <taxon>Tracheophyta</taxon>
        <taxon>Spermatophyta</taxon>
        <taxon>Magnoliopsida</taxon>
        <taxon>eudicotyledons</taxon>
        <taxon>Gunneridae</taxon>
        <taxon>Pentapetalae</taxon>
        <taxon>rosids</taxon>
        <taxon>fabids</taxon>
        <taxon>Fabales</taxon>
        <taxon>Fabaceae</taxon>
        <taxon>Papilionoideae</taxon>
        <taxon>50 kb inversion clade</taxon>
        <taxon>NPAAA clade</taxon>
        <taxon>Hologalegina</taxon>
        <taxon>IRL clade</taxon>
        <taxon>Trifolieae</taxon>
        <taxon>Trifolium</taxon>
    </lineage>
</organism>
<feature type="non-terminal residue" evidence="2">
    <location>
        <position position="24"/>
    </location>
</feature>
<evidence type="ECO:0000313" key="2">
    <source>
        <dbReference type="EMBL" id="MCH83908.1"/>
    </source>
</evidence>
<name>A0A392MAS3_9FABA</name>
<proteinExistence type="predicted"/>
<dbReference type="EMBL" id="LXQA010005945">
    <property type="protein sequence ID" value="MCH83908.1"/>
    <property type="molecule type" value="Genomic_DNA"/>
</dbReference>
<comment type="caution">
    <text evidence="2">The sequence shown here is derived from an EMBL/GenBank/DDBJ whole genome shotgun (WGS) entry which is preliminary data.</text>
</comment>
<evidence type="ECO:0000313" key="3">
    <source>
        <dbReference type="Proteomes" id="UP000265520"/>
    </source>
</evidence>
<gene>
    <name evidence="2" type="ORF">A2U01_0004736</name>
</gene>
<reference evidence="2 3" key="1">
    <citation type="journal article" date="2018" name="Front. Plant Sci.">
        <title>Red Clover (Trifolium pratense) and Zigzag Clover (T. medium) - A Picture of Genomic Similarities and Differences.</title>
        <authorList>
            <person name="Dluhosova J."/>
            <person name="Istvanek J."/>
            <person name="Nedelnik J."/>
            <person name="Repkova J."/>
        </authorList>
    </citation>
    <scope>NUCLEOTIDE SEQUENCE [LARGE SCALE GENOMIC DNA]</scope>
    <source>
        <strain evidence="3">cv. 10/8</strain>
        <tissue evidence="2">Leaf</tissue>
    </source>
</reference>